<feature type="modified residue" description="4-aspartylphosphate" evidence="3">
    <location>
        <position position="46"/>
    </location>
</feature>
<dbReference type="CDD" id="cd17546">
    <property type="entry name" value="REC_hyHK_CKI1_RcsC-like"/>
    <property type="match status" value="1"/>
</dbReference>
<protein>
    <submittedName>
        <fullName evidence="5">Response regulator</fullName>
    </submittedName>
</protein>
<sequence length="116" mass="12957">MEDHSLNLVLLEQMLEWLGLEADVAEDGERAVEMACGGVYRLVLMDIQLPGMDGVEAARQIRGRAGIIQPVIVAMTASAYLEERRRCLEAGMEDVLIKPFKLVDIKRVIDAYLEPD</sequence>
<dbReference type="Pfam" id="PF00072">
    <property type="entry name" value="Response_reg"/>
    <property type="match status" value="1"/>
</dbReference>
<evidence type="ECO:0000313" key="6">
    <source>
        <dbReference type="Proteomes" id="UP001462502"/>
    </source>
</evidence>
<comment type="caution">
    <text evidence="5">The sequence shown here is derived from an EMBL/GenBank/DDBJ whole genome shotgun (WGS) entry which is preliminary data.</text>
</comment>
<keyword evidence="6" id="KW-1185">Reference proteome</keyword>
<dbReference type="SUPFAM" id="SSF52172">
    <property type="entry name" value="CheY-like"/>
    <property type="match status" value="1"/>
</dbReference>
<gene>
    <name evidence="5" type="ORF">ABI908_05660</name>
</gene>
<dbReference type="RefSeq" id="WP_168191946.1">
    <property type="nucleotide sequence ID" value="NZ_CP029554.1"/>
</dbReference>
<proteinExistence type="predicted"/>
<name>A0ABV0IS89_9NEIS</name>
<dbReference type="Gene3D" id="3.40.50.2300">
    <property type="match status" value="1"/>
</dbReference>
<dbReference type="SMART" id="SM00448">
    <property type="entry name" value="REC"/>
    <property type="match status" value="1"/>
</dbReference>
<accession>A0ABV0IS89</accession>
<evidence type="ECO:0000256" key="2">
    <source>
        <dbReference type="ARBA" id="ARBA00023012"/>
    </source>
</evidence>
<evidence type="ECO:0000256" key="1">
    <source>
        <dbReference type="ARBA" id="ARBA00022553"/>
    </source>
</evidence>
<feature type="domain" description="Response regulatory" evidence="4">
    <location>
        <begin position="1"/>
        <end position="113"/>
    </location>
</feature>
<evidence type="ECO:0000256" key="3">
    <source>
        <dbReference type="PROSITE-ProRule" id="PRU00169"/>
    </source>
</evidence>
<evidence type="ECO:0000313" key="5">
    <source>
        <dbReference type="EMBL" id="MEO9383604.1"/>
    </source>
</evidence>
<evidence type="ECO:0000259" key="4">
    <source>
        <dbReference type="PROSITE" id="PS50110"/>
    </source>
</evidence>
<dbReference type="PROSITE" id="PS50110">
    <property type="entry name" value="RESPONSE_REGULATORY"/>
    <property type="match status" value="1"/>
</dbReference>
<dbReference type="InterPro" id="IPR011006">
    <property type="entry name" value="CheY-like_superfamily"/>
</dbReference>
<organism evidence="5 6">
    <name type="scientific">Chromobacterium phragmitis</name>
    <dbReference type="NCBI Taxonomy" id="2202141"/>
    <lineage>
        <taxon>Bacteria</taxon>
        <taxon>Pseudomonadati</taxon>
        <taxon>Pseudomonadota</taxon>
        <taxon>Betaproteobacteria</taxon>
        <taxon>Neisseriales</taxon>
        <taxon>Chromobacteriaceae</taxon>
        <taxon>Chromobacterium</taxon>
    </lineage>
</organism>
<dbReference type="EMBL" id="JBDXMI010000001">
    <property type="protein sequence ID" value="MEO9383604.1"/>
    <property type="molecule type" value="Genomic_DNA"/>
</dbReference>
<dbReference type="PANTHER" id="PTHR45339:SF1">
    <property type="entry name" value="HYBRID SIGNAL TRANSDUCTION HISTIDINE KINASE J"/>
    <property type="match status" value="1"/>
</dbReference>
<dbReference type="Proteomes" id="UP001462502">
    <property type="component" value="Unassembled WGS sequence"/>
</dbReference>
<dbReference type="PANTHER" id="PTHR45339">
    <property type="entry name" value="HYBRID SIGNAL TRANSDUCTION HISTIDINE KINASE J"/>
    <property type="match status" value="1"/>
</dbReference>
<dbReference type="InterPro" id="IPR001789">
    <property type="entry name" value="Sig_transdc_resp-reg_receiver"/>
</dbReference>
<keyword evidence="2" id="KW-0902">Two-component regulatory system</keyword>
<reference evidence="5 6" key="1">
    <citation type="submission" date="2024-05" db="EMBL/GenBank/DDBJ databases">
        <authorList>
            <person name="De Oliveira J.P."/>
            <person name="Noriler S.A."/>
            <person name="De Oliveira A.G."/>
            <person name="Sipoli D.S."/>
        </authorList>
    </citation>
    <scope>NUCLEOTIDE SEQUENCE [LARGE SCALE GENOMIC DNA]</scope>
    <source>
        <strain evidence="5 6">LABIM192</strain>
    </source>
</reference>
<keyword evidence="1 3" id="KW-0597">Phosphoprotein</keyword>